<dbReference type="InterPro" id="IPR036890">
    <property type="entry name" value="HATPase_C_sf"/>
</dbReference>
<dbReference type="Pfam" id="PF08448">
    <property type="entry name" value="PAS_4"/>
    <property type="match status" value="1"/>
</dbReference>
<evidence type="ECO:0000259" key="9">
    <source>
        <dbReference type="PROSITE" id="PS50112"/>
    </source>
</evidence>
<evidence type="ECO:0000313" key="11">
    <source>
        <dbReference type="Proteomes" id="UP000309215"/>
    </source>
</evidence>
<dbReference type="CDD" id="cd14014">
    <property type="entry name" value="STKc_PknB_like"/>
    <property type="match status" value="1"/>
</dbReference>
<dbReference type="GO" id="GO:0000155">
    <property type="term" value="F:phosphorelay sensor kinase activity"/>
    <property type="evidence" value="ECO:0007669"/>
    <property type="project" value="InterPro"/>
</dbReference>
<dbReference type="SUPFAM" id="SSF52540">
    <property type="entry name" value="P-loop containing nucleoside triphosphate hydrolases"/>
    <property type="match status" value="1"/>
</dbReference>
<comment type="caution">
    <text evidence="10">The sequence shown here is derived from an EMBL/GenBank/DDBJ whole genome shotgun (WGS) entry which is preliminary data.</text>
</comment>
<dbReference type="PROSITE" id="PS50109">
    <property type="entry name" value="HIS_KIN"/>
    <property type="match status" value="1"/>
</dbReference>
<dbReference type="InterPro" id="IPR005467">
    <property type="entry name" value="His_kinase_dom"/>
</dbReference>
<dbReference type="InterPro" id="IPR027417">
    <property type="entry name" value="P-loop_NTPase"/>
</dbReference>
<evidence type="ECO:0000256" key="3">
    <source>
        <dbReference type="ARBA" id="ARBA00022553"/>
    </source>
</evidence>
<dbReference type="Gene3D" id="3.30.565.10">
    <property type="entry name" value="Histidine kinase-like ATPase, C-terminal domain"/>
    <property type="match status" value="1"/>
</dbReference>
<dbReference type="Pfam" id="PF13191">
    <property type="entry name" value="AAA_16"/>
    <property type="match status" value="1"/>
</dbReference>
<keyword evidence="3" id="KW-0597">Phosphoprotein</keyword>
<evidence type="ECO:0000256" key="4">
    <source>
        <dbReference type="ARBA" id="ARBA00022679"/>
    </source>
</evidence>
<dbReference type="InterPro" id="IPR003594">
    <property type="entry name" value="HATPase_dom"/>
</dbReference>
<dbReference type="PANTHER" id="PTHR43642:SF1">
    <property type="entry name" value="HYBRID SIGNAL TRANSDUCTION HISTIDINE KINASE G"/>
    <property type="match status" value="1"/>
</dbReference>
<feature type="domain" description="Protein kinase" evidence="7">
    <location>
        <begin position="7"/>
        <end position="284"/>
    </location>
</feature>
<evidence type="ECO:0000256" key="1">
    <source>
        <dbReference type="ARBA" id="ARBA00000085"/>
    </source>
</evidence>
<dbReference type="InterPro" id="IPR035965">
    <property type="entry name" value="PAS-like_dom_sf"/>
</dbReference>
<feature type="coiled-coil region" evidence="6">
    <location>
        <begin position="1454"/>
        <end position="1481"/>
    </location>
</feature>
<dbReference type="OrthoDB" id="9812241at2"/>
<dbReference type="PROSITE" id="PS00109">
    <property type="entry name" value="PROTEIN_KINASE_TYR"/>
    <property type="match status" value="1"/>
</dbReference>
<sequence>MMAGTGYALGEKTEETETFTLYRARCEGDTAVLLKVLRPEGARAAEIARFKQQYERLAHITSSRLVAVRGVEERAGALIVVLEDFPGRDLAQTLAARPSRWMPVDEALDLAIALAEGLAAMHAEGLVHRDLRPRNVLLGEGGAVKITGFGADAEITRAHEMLYAPTVLADVLPYISPEQTGRMNRGVDDRTDLYALGTLLYQALTGRPPFEGADPMELIHAHLAVSPTPPSSLDRAIPEAVSGVVLKLLEKNAEDRYQSAEGLLADLHHCREVLQNGGPLTPFLPGQHDRTDLFRIHQKLYGREHDILALTDAFERALAGSREIVLVSGYSGIGKSSLVQEILKPLARQKGYFTSGKHDQYHRAAPYSGFIQAFDGLVRQILAESEARIVRWRSALLEALGPNGQVVCDVIPSLSHVIGPQPPVPALTPIEAQNRLNQCFLLFVSVFARHEHPLVLFLDDLQWIDAAGLGLLRALLADDSLEALFFCGAYRDNEVSPAHPFMMTLGELRRGGLSVCDIVLAPLVQRHLLAMLGDCLEREDTGPLADVVLKKTGGNPFFVKRLVQSLHDHGVLTYTFDAGWRWDLARIEALAYTENVVDLMVRTIGRLPARTQESLWLGAAIGSRFDLDLLAALLACSPEEAYGRLERAVEEGLLVADRSGYRFAHDKVQEGAYAMIPEADRAAYRLRIGRHLAGHVDLADGPSLFDVAGHLNAAGDLITDGAERLRLARMNLDAALRAEESAAFGAALHHLEQGLDRLPEDAWTSNHALRFAYAKKMGLMLALAGRHDEGLAELGRCLDHTEGRLDRTEVLRLKMSVQVLKNDLQAALAEGLAALRGFGLDLPAFPDEAMLDAEVQRAMALVRETTIEALPGLPPLVDPEILAMQDVLQELFVPCYFLATNNLGITVTKILENTLRHGLSKNSIFGCMNFGMLLCARGDITLGYHFGRAAKDLAARYTDKKSEAMLHNMWGAFIQHWREGYAACKATLVAGMHAGLETGQYIWSFYNTVNGITNSLLRGIPLSDLLAEAQSYQPMRKLDESDAITWLVGAAGQLAHQLSCETTHPATLEGRWVHIGEAIEAARRIDNQASLFFAHFYVVILCVFQGAFEEAARTALPMNTEIPGVAAWHGNPAFHCYAGVALTQAADVVSPDERARFLARAEILAERLAHWADLCPENLAHRSALLHAELLRARGDARAAGDRYDEAIALAARGGYLHDEALANELAGLSFRALGKTTIARAYLTEAHRVYGQWGATEAMRRLERSYPDLVPGEILRGARGPAAGGPAGAALDIGSVLKASQAISGEIVLDRLLDALMRVLVENTGARRGVLVLARDGQLVVEAEHFIGEAPVHPRSATPLEDRADLPAGVVTYVARTRETAVLDDRAIEGPFGRDPWFASARPRSSLAAPIVYKGRLAGVIYLENDLTRAAFTPDRVEVIRLLSAQAAISIENARLYADLQQENAERRRAEASVRESQELLHAIVDNTTAVIFAKDSEGRLVFANRRLEEMFHLRREEILGKTDHDFLPREVAERYRAQDLLVLRENRAIEFDDPAPYMEQEERAFISVKFPLRDAAGRPYGTGGIATDVTSRKRAEEVLRHSYSLLEATLESTADGILVVDETQRAVRYNRRFVEMWGIPEDVLATASDNIFLSFVRDQLLDPESFLQKVRAIYAAPEESSIDTLVFGDGRVFERYSQPQRLGDRVVGRVFSFRDVTPRVHAEQERDRLLLDERRARAAAEEAVHLRDEFLSVASHELRTPLTSLQLAIQSLGQRLSRGMDPERVRAAVALSGRQIKRLATLVDMLLDVSRIQAGRLELNPTRVDLRALVEEVVAQLVDQIAQSGSTLTVRAAQPVVGRWDPYRLEQVVTNLLTNAIKFGKEKPIEITIASEGPRARLSVTDHGIGIPAEVQVQLFERFQRGVSSRHYGGLGLGLYITRTIVEAHGGRIFLSSEAGEGSTFRVELPLSADPSPSEPDGE</sequence>
<dbReference type="PRINTS" id="PR00344">
    <property type="entry name" value="BCTRLSENSOR"/>
</dbReference>
<dbReference type="GO" id="GO:0005524">
    <property type="term" value="F:ATP binding"/>
    <property type="evidence" value="ECO:0007669"/>
    <property type="project" value="InterPro"/>
</dbReference>
<keyword evidence="5" id="KW-0418">Kinase</keyword>
<evidence type="ECO:0000259" key="8">
    <source>
        <dbReference type="PROSITE" id="PS50109"/>
    </source>
</evidence>
<dbReference type="InterPro" id="IPR004358">
    <property type="entry name" value="Sig_transdc_His_kin-like_C"/>
</dbReference>
<accession>A0A4U1IZC5</accession>
<dbReference type="InterPro" id="IPR003018">
    <property type="entry name" value="GAF"/>
</dbReference>
<dbReference type="SUPFAM" id="SSF56112">
    <property type="entry name" value="Protein kinase-like (PK-like)"/>
    <property type="match status" value="1"/>
</dbReference>
<organism evidence="10 11">
    <name type="scientific">Polyangium fumosum</name>
    <dbReference type="NCBI Taxonomy" id="889272"/>
    <lineage>
        <taxon>Bacteria</taxon>
        <taxon>Pseudomonadati</taxon>
        <taxon>Myxococcota</taxon>
        <taxon>Polyangia</taxon>
        <taxon>Polyangiales</taxon>
        <taxon>Polyangiaceae</taxon>
        <taxon>Polyangium</taxon>
    </lineage>
</organism>
<feature type="domain" description="PAS" evidence="9">
    <location>
        <begin position="1478"/>
        <end position="1548"/>
    </location>
</feature>
<dbReference type="InterPro" id="IPR036097">
    <property type="entry name" value="HisK_dim/P_sf"/>
</dbReference>
<dbReference type="Gene3D" id="3.30.450.20">
    <property type="entry name" value="PAS domain"/>
    <property type="match status" value="2"/>
</dbReference>
<dbReference type="InterPro" id="IPR013656">
    <property type="entry name" value="PAS_4"/>
</dbReference>
<dbReference type="InterPro" id="IPR029016">
    <property type="entry name" value="GAF-like_dom_sf"/>
</dbReference>
<evidence type="ECO:0000256" key="2">
    <source>
        <dbReference type="ARBA" id="ARBA00012438"/>
    </source>
</evidence>
<dbReference type="InterPro" id="IPR008266">
    <property type="entry name" value="Tyr_kinase_AS"/>
</dbReference>
<dbReference type="CDD" id="cd00130">
    <property type="entry name" value="PAS"/>
    <property type="match status" value="1"/>
</dbReference>
<feature type="domain" description="PAS" evidence="9">
    <location>
        <begin position="1604"/>
        <end position="1644"/>
    </location>
</feature>
<dbReference type="CDD" id="cd00082">
    <property type="entry name" value="HisKA"/>
    <property type="match status" value="1"/>
</dbReference>
<protein>
    <recommendedName>
        <fullName evidence="2">histidine kinase</fullName>
        <ecNumber evidence="2">2.7.13.3</ecNumber>
    </recommendedName>
</protein>
<dbReference type="EMBL" id="SSMQ01000050">
    <property type="protein sequence ID" value="TKD00068.1"/>
    <property type="molecule type" value="Genomic_DNA"/>
</dbReference>
<dbReference type="SMART" id="SM00091">
    <property type="entry name" value="PAS"/>
    <property type="match status" value="2"/>
</dbReference>
<dbReference type="InterPro" id="IPR003661">
    <property type="entry name" value="HisK_dim/P_dom"/>
</dbReference>
<dbReference type="Pfam" id="PF12860">
    <property type="entry name" value="PAS_7"/>
    <property type="match status" value="1"/>
</dbReference>
<dbReference type="InterPro" id="IPR020635">
    <property type="entry name" value="Tyr_kinase_cat_dom"/>
</dbReference>
<dbReference type="SMART" id="SM00387">
    <property type="entry name" value="HATPase_c"/>
    <property type="match status" value="1"/>
</dbReference>
<feature type="domain" description="Histidine kinase" evidence="8">
    <location>
        <begin position="1755"/>
        <end position="1971"/>
    </location>
</feature>
<keyword evidence="6" id="KW-0175">Coiled coil</keyword>
<dbReference type="Gene3D" id="1.10.287.130">
    <property type="match status" value="1"/>
</dbReference>
<dbReference type="SMART" id="SM00065">
    <property type="entry name" value="GAF"/>
    <property type="match status" value="1"/>
</dbReference>
<comment type="catalytic activity">
    <reaction evidence="1">
        <text>ATP + protein L-histidine = ADP + protein N-phospho-L-histidine.</text>
        <dbReference type="EC" id="2.7.13.3"/>
    </reaction>
</comment>
<dbReference type="PANTHER" id="PTHR43642">
    <property type="entry name" value="HYBRID SIGNAL TRANSDUCTION HISTIDINE KINASE G"/>
    <property type="match status" value="1"/>
</dbReference>
<dbReference type="SUPFAM" id="SSF47384">
    <property type="entry name" value="Homodimeric domain of signal transducing histidine kinase"/>
    <property type="match status" value="1"/>
</dbReference>
<keyword evidence="4" id="KW-0808">Transferase</keyword>
<evidence type="ECO:0000256" key="5">
    <source>
        <dbReference type="ARBA" id="ARBA00022777"/>
    </source>
</evidence>
<dbReference type="InterPro" id="IPR000014">
    <property type="entry name" value="PAS"/>
</dbReference>
<dbReference type="EC" id="2.7.13.3" evidence="2"/>
<keyword evidence="11" id="KW-1185">Reference proteome</keyword>
<dbReference type="InterPro" id="IPR041664">
    <property type="entry name" value="AAA_16"/>
</dbReference>
<dbReference type="SUPFAM" id="SSF55781">
    <property type="entry name" value="GAF domain-like"/>
    <property type="match status" value="1"/>
</dbReference>
<dbReference type="SMART" id="SM00219">
    <property type="entry name" value="TyrKc"/>
    <property type="match status" value="1"/>
</dbReference>
<dbReference type="Gene3D" id="3.40.50.300">
    <property type="entry name" value="P-loop containing nucleotide triphosphate hydrolases"/>
    <property type="match status" value="1"/>
</dbReference>
<reference evidence="10 11" key="1">
    <citation type="submission" date="2019-04" db="EMBL/GenBank/DDBJ databases">
        <authorList>
            <person name="Li Y."/>
            <person name="Wang J."/>
        </authorList>
    </citation>
    <scope>NUCLEOTIDE SEQUENCE [LARGE SCALE GENOMIC DNA]</scope>
    <source>
        <strain evidence="10 11">DSM 14668</strain>
    </source>
</reference>
<dbReference type="Gene3D" id="3.30.450.40">
    <property type="match status" value="1"/>
</dbReference>
<dbReference type="Gene3D" id="1.10.510.10">
    <property type="entry name" value="Transferase(Phosphotransferase) domain 1"/>
    <property type="match status" value="1"/>
</dbReference>
<dbReference type="Pfam" id="PF02518">
    <property type="entry name" value="HATPase_c"/>
    <property type="match status" value="1"/>
</dbReference>
<dbReference type="SUPFAM" id="SSF55785">
    <property type="entry name" value="PYP-like sensor domain (PAS domain)"/>
    <property type="match status" value="2"/>
</dbReference>
<dbReference type="SMART" id="SM00388">
    <property type="entry name" value="HisKA"/>
    <property type="match status" value="1"/>
</dbReference>
<dbReference type="Pfam" id="PF00069">
    <property type="entry name" value="Pkinase"/>
    <property type="match status" value="1"/>
</dbReference>
<evidence type="ECO:0000313" key="10">
    <source>
        <dbReference type="EMBL" id="TKD00068.1"/>
    </source>
</evidence>
<evidence type="ECO:0000259" key="7">
    <source>
        <dbReference type="PROSITE" id="PS50011"/>
    </source>
</evidence>
<dbReference type="RefSeq" id="WP_136933535.1">
    <property type="nucleotide sequence ID" value="NZ_SSMQ01000050.1"/>
</dbReference>
<dbReference type="PROSITE" id="PS50011">
    <property type="entry name" value="PROTEIN_KINASE_DOM"/>
    <property type="match status" value="1"/>
</dbReference>
<dbReference type="GO" id="GO:0004713">
    <property type="term" value="F:protein tyrosine kinase activity"/>
    <property type="evidence" value="ECO:0007669"/>
    <property type="project" value="InterPro"/>
</dbReference>
<dbReference type="SUPFAM" id="SSF55874">
    <property type="entry name" value="ATPase domain of HSP90 chaperone/DNA topoisomerase II/histidine kinase"/>
    <property type="match status" value="1"/>
</dbReference>
<dbReference type="Pfam" id="PF00512">
    <property type="entry name" value="HisKA"/>
    <property type="match status" value="1"/>
</dbReference>
<gene>
    <name evidence="10" type="ORF">E8A74_35535</name>
</gene>
<name>A0A4U1IZC5_9BACT</name>
<dbReference type="NCBIfam" id="TIGR00229">
    <property type="entry name" value="sensory_box"/>
    <property type="match status" value="1"/>
</dbReference>
<dbReference type="InterPro" id="IPR000719">
    <property type="entry name" value="Prot_kinase_dom"/>
</dbReference>
<dbReference type="PROSITE" id="PS50112">
    <property type="entry name" value="PAS"/>
    <property type="match status" value="2"/>
</dbReference>
<dbReference type="Pfam" id="PF01590">
    <property type="entry name" value="GAF"/>
    <property type="match status" value="1"/>
</dbReference>
<dbReference type="FunFam" id="3.30.565.10:FF:000006">
    <property type="entry name" value="Sensor histidine kinase WalK"/>
    <property type="match status" value="1"/>
</dbReference>
<dbReference type="InterPro" id="IPR053159">
    <property type="entry name" value="Hybrid_Histidine_Kinase"/>
</dbReference>
<dbReference type="CDD" id="cd00075">
    <property type="entry name" value="HATPase"/>
    <property type="match status" value="1"/>
</dbReference>
<dbReference type="Proteomes" id="UP000309215">
    <property type="component" value="Unassembled WGS sequence"/>
</dbReference>
<evidence type="ECO:0000256" key="6">
    <source>
        <dbReference type="SAM" id="Coils"/>
    </source>
</evidence>
<proteinExistence type="predicted"/>
<dbReference type="InterPro" id="IPR011009">
    <property type="entry name" value="Kinase-like_dom_sf"/>
</dbReference>